<organism evidence="6 7">
    <name type="scientific">Deinococcus oregonensis</name>
    <dbReference type="NCBI Taxonomy" id="1805970"/>
    <lineage>
        <taxon>Bacteria</taxon>
        <taxon>Thermotogati</taxon>
        <taxon>Deinococcota</taxon>
        <taxon>Deinococci</taxon>
        <taxon>Deinococcales</taxon>
        <taxon>Deinococcaceae</taxon>
        <taxon>Deinococcus</taxon>
    </lineage>
</organism>
<sequence length="348" mass="37561">MSLRSLSSSLLLACFSLAGAASSLPPSASVPGIRHEYQRLNNCGPVTVGMALSRWGGTLTQYQIAPVLKPNKGDVNVTPPELAAYARKQGLQAHLATNGSRALLKRLLAAGFPVIVETWFVTADSGGMGHYRLLTGYDDSKQKFTALDSYLGKLSFTYAELDELWRAFGRTYLVVSPPEQEETLRGLLGFRADPVLAKREALRVAVAEAGRKNDAVAWLNVGNARLALGDSRGATRAYDQAYASPANAALDPTRPARTAGGLPWRTLWYSFGPLEAYTRTGRTADVLRLTNAVLQDAPNHEEVLYWRGRALAVQGETAKAQAAYREALRIRPSFAAARAALAELNAGT</sequence>
<dbReference type="Gene3D" id="1.25.40.10">
    <property type="entry name" value="Tetratricopeptide repeat domain"/>
    <property type="match status" value="1"/>
</dbReference>
<dbReference type="Gene3D" id="3.90.70.10">
    <property type="entry name" value="Cysteine proteinases"/>
    <property type="match status" value="1"/>
</dbReference>
<feature type="repeat" description="TPR" evidence="3">
    <location>
        <begin position="301"/>
        <end position="334"/>
    </location>
</feature>
<dbReference type="EMBL" id="JBHLYR010000038">
    <property type="protein sequence ID" value="MFB9992809.1"/>
    <property type="molecule type" value="Genomic_DNA"/>
</dbReference>
<evidence type="ECO:0000259" key="5">
    <source>
        <dbReference type="Pfam" id="PF13529"/>
    </source>
</evidence>
<evidence type="ECO:0000313" key="7">
    <source>
        <dbReference type="Proteomes" id="UP001589733"/>
    </source>
</evidence>
<evidence type="ECO:0000256" key="4">
    <source>
        <dbReference type="SAM" id="SignalP"/>
    </source>
</evidence>
<keyword evidence="4" id="KW-0732">Signal</keyword>
<gene>
    <name evidence="6" type="ORF">ACFFLM_12605</name>
</gene>
<dbReference type="SUPFAM" id="SSF48452">
    <property type="entry name" value="TPR-like"/>
    <property type="match status" value="1"/>
</dbReference>
<comment type="caution">
    <text evidence="6">The sequence shown here is derived from an EMBL/GenBank/DDBJ whole genome shotgun (WGS) entry which is preliminary data.</text>
</comment>
<accession>A0ABV6AZ72</accession>
<protein>
    <submittedName>
        <fullName evidence="6">C39 family peptidase</fullName>
    </submittedName>
</protein>
<evidence type="ECO:0000256" key="2">
    <source>
        <dbReference type="ARBA" id="ARBA00022803"/>
    </source>
</evidence>
<feature type="chain" id="PRO_5047144914" evidence="4">
    <location>
        <begin position="21"/>
        <end position="348"/>
    </location>
</feature>
<evidence type="ECO:0000256" key="1">
    <source>
        <dbReference type="ARBA" id="ARBA00022737"/>
    </source>
</evidence>
<reference evidence="6 7" key="1">
    <citation type="submission" date="2024-09" db="EMBL/GenBank/DDBJ databases">
        <authorList>
            <person name="Sun Q."/>
            <person name="Mori K."/>
        </authorList>
    </citation>
    <scope>NUCLEOTIDE SEQUENCE [LARGE SCALE GENOMIC DNA]</scope>
    <source>
        <strain evidence="6 7">JCM 13503</strain>
    </source>
</reference>
<dbReference type="InterPro" id="IPR019734">
    <property type="entry name" value="TPR_rpt"/>
</dbReference>
<feature type="domain" description="Peptidase C39-like" evidence="5">
    <location>
        <begin position="39"/>
        <end position="150"/>
    </location>
</feature>
<keyword evidence="7" id="KW-1185">Reference proteome</keyword>
<dbReference type="InterPro" id="IPR013105">
    <property type="entry name" value="TPR_2"/>
</dbReference>
<dbReference type="SMART" id="SM00028">
    <property type="entry name" value="TPR"/>
    <property type="match status" value="2"/>
</dbReference>
<feature type="signal peptide" evidence="4">
    <location>
        <begin position="1"/>
        <end position="20"/>
    </location>
</feature>
<dbReference type="InterPro" id="IPR011990">
    <property type="entry name" value="TPR-like_helical_dom_sf"/>
</dbReference>
<keyword evidence="2 3" id="KW-0802">TPR repeat</keyword>
<dbReference type="Pfam" id="PF13529">
    <property type="entry name" value="Peptidase_C39_2"/>
    <property type="match status" value="1"/>
</dbReference>
<dbReference type="PROSITE" id="PS50005">
    <property type="entry name" value="TPR"/>
    <property type="match status" value="1"/>
</dbReference>
<evidence type="ECO:0000256" key="3">
    <source>
        <dbReference type="PROSITE-ProRule" id="PRU00339"/>
    </source>
</evidence>
<keyword evidence="1" id="KW-0677">Repeat</keyword>
<dbReference type="InterPro" id="IPR039564">
    <property type="entry name" value="Peptidase_C39-like"/>
</dbReference>
<evidence type="ECO:0000313" key="6">
    <source>
        <dbReference type="EMBL" id="MFB9992809.1"/>
    </source>
</evidence>
<proteinExistence type="predicted"/>
<dbReference type="RefSeq" id="WP_380010397.1">
    <property type="nucleotide sequence ID" value="NZ_JBHLYR010000038.1"/>
</dbReference>
<dbReference type="Pfam" id="PF07719">
    <property type="entry name" value="TPR_2"/>
    <property type="match status" value="1"/>
</dbReference>
<name>A0ABV6AZ72_9DEIO</name>
<dbReference type="Proteomes" id="UP001589733">
    <property type="component" value="Unassembled WGS sequence"/>
</dbReference>